<dbReference type="Proteomes" id="UP001153714">
    <property type="component" value="Chromosome 6"/>
</dbReference>
<dbReference type="PANTHER" id="PTHR45913:SF22">
    <property type="entry name" value="SCAN BOX DOMAIN-CONTAINING PROTEIN"/>
    <property type="match status" value="1"/>
</dbReference>
<dbReference type="AlphaFoldDB" id="A0A9N9WK65"/>
<evidence type="ECO:0000313" key="1">
    <source>
        <dbReference type="EMBL" id="CAG9794161.1"/>
    </source>
</evidence>
<accession>A0A9N9WK65</accession>
<dbReference type="EMBL" id="OU893337">
    <property type="protein sequence ID" value="CAG9794161.1"/>
    <property type="molecule type" value="Genomic_DNA"/>
</dbReference>
<dbReference type="OrthoDB" id="1101576at2759"/>
<keyword evidence="2" id="KW-1185">Reference proteome</keyword>
<reference evidence="1" key="2">
    <citation type="submission" date="2022-10" db="EMBL/GenBank/DDBJ databases">
        <authorList>
            <consortium name="ENA_rothamsted_submissions"/>
            <consortium name="culmorum"/>
            <person name="King R."/>
        </authorList>
    </citation>
    <scope>NUCLEOTIDE SEQUENCE</scope>
</reference>
<sequence length="150" mass="17725">MKQNISRREFSQFPNLSHTACLDEDIQTYIQHLNALHDDKNIFEDILMMEIPPWIINPFDETEVVDVVLQEELLELSSNEELKVQFKNGYQRFWLQSEIPEKYPGLWEFVRKLLIAFPSSYHVEKSFSVVTNLLTKKEEDKTLQNGDICC</sequence>
<organism evidence="1 2">
    <name type="scientific">Diatraea saccharalis</name>
    <name type="common">sugarcane borer</name>
    <dbReference type="NCBI Taxonomy" id="40085"/>
    <lineage>
        <taxon>Eukaryota</taxon>
        <taxon>Metazoa</taxon>
        <taxon>Ecdysozoa</taxon>
        <taxon>Arthropoda</taxon>
        <taxon>Hexapoda</taxon>
        <taxon>Insecta</taxon>
        <taxon>Pterygota</taxon>
        <taxon>Neoptera</taxon>
        <taxon>Endopterygota</taxon>
        <taxon>Lepidoptera</taxon>
        <taxon>Glossata</taxon>
        <taxon>Ditrysia</taxon>
        <taxon>Pyraloidea</taxon>
        <taxon>Crambidae</taxon>
        <taxon>Crambinae</taxon>
        <taxon>Diatraea</taxon>
    </lineage>
</organism>
<dbReference type="PANTHER" id="PTHR45913">
    <property type="entry name" value="EPM2A-INTERACTING PROTEIN 1"/>
    <property type="match status" value="1"/>
</dbReference>
<evidence type="ECO:0000313" key="2">
    <source>
        <dbReference type="Proteomes" id="UP001153714"/>
    </source>
</evidence>
<evidence type="ECO:0008006" key="3">
    <source>
        <dbReference type="Google" id="ProtNLM"/>
    </source>
</evidence>
<proteinExistence type="predicted"/>
<protein>
    <recommendedName>
        <fullName evidence="3">SCAN domain-containing protein 3</fullName>
    </recommendedName>
</protein>
<gene>
    <name evidence="1" type="ORF">DIATSA_LOCUS11555</name>
</gene>
<name>A0A9N9WK65_9NEOP</name>
<reference evidence="1" key="1">
    <citation type="submission" date="2021-12" db="EMBL/GenBank/DDBJ databases">
        <authorList>
            <person name="King R."/>
        </authorList>
    </citation>
    <scope>NUCLEOTIDE SEQUENCE</scope>
</reference>